<protein>
    <recommendedName>
        <fullName evidence="10">Sulfate exporter family transporter</fullName>
    </recommendedName>
</protein>
<keyword evidence="4 7" id="KW-0812">Transmembrane</keyword>
<feature type="transmembrane region" description="Helical" evidence="7">
    <location>
        <begin position="306"/>
        <end position="324"/>
    </location>
</feature>
<evidence type="ECO:0000256" key="3">
    <source>
        <dbReference type="ARBA" id="ARBA00022475"/>
    </source>
</evidence>
<dbReference type="PANTHER" id="PTHR30106:SF2">
    <property type="entry name" value="UPF0324 INNER MEMBRANE PROTEIN YEIH"/>
    <property type="match status" value="1"/>
</dbReference>
<dbReference type="GO" id="GO:0005886">
    <property type="term" value="C:plasma membrane"/>
    <property type="evidence" value="ECO:0007669"/>
    <property type="project" value="UniProtKB-SubCell"/>
</dbReference>
<evidence type="ECO:0000256" key="4">
    <source>
        <dbReference type="ARBA" id="ARBA00022692"/>
    </source>
</evidence>
<keyword evidence="6 7" id="KW-0472">Membrane</keyword>
<feature type="transmembrane region" description="Helical" evidence="7">
    <location>
        <begin position="21"/>
        <end position="40"/>
    </location>
</feature>
<feature type="transmembrane region" description="Helical" evidence="7">
    <location>
        <begin position="138"/>
        <end position="159"/>
    </location>
</feature>
<feature type="transmembrane region" description="Helical" evidence="7">
    <location>
        <begin position="46"/>
        <end position="63"/>
    </location>
</feature>
<keyword evidence="9" id="KW-1185">Reference proteome</keyword>
<dbReference type="Proteomes" id="UP000054023">
    <property type="component" value="Unassembled WGS sequence"/>
</dbReference>
<comment type="subcellular location">
    <subcellularLocation>
        <location evidence="1">Cell membrane</location>
        <topology evidence="1">Multi-pass membrane protein</topology>
    </subcellularLocation>
</comment>
<feature type="transmembrane region" description="Helical" evidence="7">
    <location>
        <begin position="239"/>
        <end position="257"/>
    </location>
</feature>
<organism evidence="8 9">
    <name type="scientific">Nesterenkonia jeotgali</name>
    <dbReference type="NCBI Taxonomy" id="317018"/>
    <lineage>
        <taxon>Bacteria</taxon>
        <taxon>Bacillati</taxon>
        <taxon>Actinomycetota</taxon>
        <taxon>Actinomycetes</taxon>
        <taxon>Micrococcales</taxon>
        <taxon>Micrococcaceae</taxon>
        <taxon>Nesterenkonia</taxon>
    </lineage>
</organism>
<dbReference type="PANTHER" id="PTHR30106">
    <property type="entry name" value="INNER MEMBRANE PROTEIN YEIH-RELATED"/>
    <property type="match status" value="1"/>
</dbReference>
<reference evidence="9" key="1">
    <citation type="submission" date="2015-12" db="EMBL/GenBank/DDBJ databases">
        <authorList>
            <person name="Nair G.R."/>
            <person name="Kaur G."/>
            <person name="Mayilraj S."/>
        </authorList>
    </citation>
    <scope>NUCLEOTIDE SEQUENCE [LARGE SCALE GENOMIC DNA]</scope>
    <source>
        <strain evidence="9">CD08_7</strain>
    </source>
</reference>
<evidence type="ECO:0000256" key="2">
    <source>
        <dbReference type="ARBA" id="ARBA00007977"/>
    </source>
</evidence>
<gene>
    <name evidence="8" type="ORF">AVL63_03960</name>
</gene>
<evidence type="ECO:0000313" key="8">
    <source>
        <dbReference type="EMBL" id="KUG57695.1"/>
    </source>
</evidence>
<evidence type="ECO:0008006" key="10">
    <source>
        <dbReference type="Google" id="ProtNLM"/>
    </source>
</evidence>
<evidence type="ECO:0000256" key="6">
    <source>
        <dbReference type="ARBA" id="ARBA00023136"/>
    </source>
</evidence>
<feature type="transmembrane region" description="Helical" evidence="7">
    <location>
        <begin position="108"/>
        <end position="126"/>
    </location>
</feature>
<dbReference type="AlphaFoldDB" id="A0A0W8ICM4"/>
<accession>A0A0W8ICM4</accession>
<dbReference type="STRING" id="317018.AVL63_03960"/>
<feature type="transmembrane region" description="Helical" evidence="7">
    <location>
        <begin position="179"/>
        <end position="203"/>
    </location>
</feature>
<feature type="transmembrane region" description="Helical" evidence="7">
    <location>
        <begin position="210"/>
        <end position="233"/>
    </location>
</feature>
<keyword evidence="5 7" id="KW-1133">Transmembrane helix</keyword>
<sequence>MPTDSSRTASLTSRLSILWRRTAEALPGVALALILAVAAHRLIAELIPVVSGLLIAVLAGIALRSLGWVPSWAEPGLRWAAKKLLRAGIVLLGLQLALGDLLGLGWEVLVVVALTVAVTFFGMIALGRALNAPRGMTMLLATGTAICGASAVAAAAAAIDRGDGKDDDGAPVQSAAAAAVAVVTLYGTLALLALPALGALLGLQEEAIGVWIGASVHEVGQVVAAGGVVGASALATATLVKLARVVLLAPVVAGISLNRRRRRAAAASREQGARPPLIPLFVLGFLAMMALRSVTELPTSALDFSAEVTTMLLTTAMVGVGASVDLRRLLREGGSALVLGAGGTVLAVGTGLASVLLLVG</sequence>
<dbReference type="Pfam" id="PF03601">
    <property type="entry name" value="Cons_hypoth698"/>
    <property type="match status" value="1"/>
</dbReference>
<name>A0A0W8ICM4_9MICC</name>
<feature type="transmembrane region" description="Helical" evidence="7">
    <location>
        <begin position="277"/>
        <end position="294"/>
    </location>
</feature>
<evidence type="ECO:0000256" key="5">
    <source>
        <dbReference type="ARBA" id="ARBA00022989"/>
    </source>
</evidence>
<dbReference type="EMBL" id="LQBM01000004">
    <property type="protein sequence ID" value="KUG57695.1"/>
    <property type="molecule type" value="Genomic_DNA"/>
</dbReference>
<feature type="transmembrane region" description="Helical" evidence="7">
    <location>
        <begin position="336"/>
        <end position="359"/>
    </location>
</feature>
<proteinExistence type="inferred from homology"/>
<evidence type="ECO:0000313" key="9">
    <source>
        <dbReference type="Proteomes" id="UP000054023"/>
    </source>
</evidence>
<comment type="similarity">
    <text evidence="2">Belongs to the UPF0324 family.</text>
</comment>
<keyword evidence="3" id="KW-1003">Cell membrane</keyword>
<evidence type="ECO:0000256" key="1">
    <source>
        <dbReference type="ARBA" id="ARBA00004651"/>
    </source>
</evidence>
<dbReference type="RefSeq" id="WP_058888932.1">
    <property type="nucleotide sequence ID" value="NZ_LQBM01000004.1"/>
</dbReference>
<comment type="caution">
    <text evidence="8">The sequence shown here is derived from an EMBL/GenBank/DDBJ whole genome shotgun (WGS) entry which is preliminary data.</text>
</comment>
<dbReference type="InterPro" id="IPR018383">
    <property type="entry name" value="UPF0324_pro"/>
</dbReference>
<evidence type="ECO:0000256" key="7">
    <source>
        <dbReference type="SAM" id="Phobius"/>
    </source>
</evidence>